<dbReference type="InterPro" id="IPR027417">
    <property type="entry name" value="P-loop_NTPase"/>
</dbReference>
<sequence length="911" mass="102972">MRNMDKQYEVAQPSKKSIRSLPNSIQSLVGFKRNLTPSWIESVRQIIKDLRSSNEVASSSIKCTPLEKIQPSVNNDGGTDDSVKKIQDELDSLTSILKQLTLHRRQALNDYLDLKGNIRVFCRIRPSPTDVNYAYYKPPLFNLDSSNVSLRVADNKSKQYRFDKVFHPHSTQEEVFSEIEPVINSALDGYNVCIFAYGQTGTGKTYTMEGQPDNPGVVPRGIKALLERAAESNYKFLFTFSMLEIYMGNLRDLLAPNSRKRRVQKAPCLSIQMSPEGGVEVENLVVIKVSDFQQVIRLYELGMRFRSTASTMVNSMSSRSHCLIRISLTCFNAHERRRETNKLWMVDLGGSERLLKTQASGRRLQEGKAINLSLSALGDVIAALQSKKSHVPYRNSKLTQVLCDSLGSDSKTLMLVHVSPNEEDLCETICSLGFATRVRSIHLENEESEGERAKRELSMAQMEQKVKQLERECEEVRRNIKKLKDRLKHVRGPMNPTNSSFDDSYQSIEEVQYPDGAISFQSSRNFSEASAGLPRFMRPTICSQHKIGLTHYNAFNTRKKPPIPSKKRPSSVYAESIISPSKGACFSDYNSECSISAVSLNWKESEENGTESSQAGSEYEIKQVIFPEQEKSPRTTLTSDDDECIKELAKVPAKDTRDKKNLGIDELLNLKVTEKTSTYTRRSKRVLAFAFDKENKGREICKADIQLCNQSINLEAPNEKSESNTTEKVSLYGTVEQFGESTEIDHPSKNMVVGKFYNGFDASSSELTEIKNHHKEDYGQATEENELIMECQKEYVEGTNKVEIGSESTKIQAQSPALQEMNSCKEETLNSCQSKEDAEKSCLLSDLPKVDQRETFNGAEVSITRFQEEEHDIGIFEFFMQILQILWVRALFGLGFQSLGLSDDFFDGLMF</sequence>
<gene>
    <name evidence="11 12" type="primary">LOC109706301</name>
</gene>
<feature type="domain" description="Kinesin motor" evidence="9">
    <location>
        <begin position="117"/>
        <end position="441"/>
    </location>
</feature>
<dbReference type="SMART" id="SM00129">
    <property type="entry name" value="KISc"/>
    <property type="match status" value="1"/>
</dbReference>
<dbReference type="PANTHER" id="PTHR47972:SF23">
    <property type="entry name" value="KINESIN MOTOR DOMAIN-CONTAINING PROTEIN"/>
    <property type="match status" value="1"/>
</dbReference>
<comment type="similarity">
    <text evidence="1">Belongs to the TRAFAC class myosin-kinesin ATPase superfamily. Kinesin family. KIN-14 subfamily.</text>
</comment>
<dbReference type="Pfam" id="PF00225">
    <property type="entry name" value="Kinesin"/>
    <property type="match status" value="1"/>
</dbReference>
<dbReference type="GeneID" id="109706301"/>
<evidence type="ECO:0000256" key="8">
    <source>
        <dbReference type="SAM" id="Coils"/>
    </source>
</evidence>
<dbReference type="AlphaFoldDB" id="A0A6P5EMW8"/>
<dbReference type="FunFam" id="3.40.850.10:FF:000074">
    <property type="entry name" value="p-loop containing nucleoside triphosphate hydrolase superfamily protein"/>
    <property type="match status" value="1"/>
</dbReference>
<dbReference type="OrthoDB" id="3176171at2759"/>
<keyword evidence="2" id="KW-0493">Microtubule</keyword>
<dbReference type="RefSeq" id="XP_020082661.1">
    <property type="nucleotide sequence ID" value="XM_020227072.1"/>
</dbReference>
<keyword evidence="4 7" id="KW-0067">ATP-binding</keyword>
<evidence type="ECO:0000259" key="9">
    <source>
        <dbReference type="PROSITE" id="PS50067"/>
    </source>
</evidence>
<dbReference type="PROSITE" id="PS50067">
    <property type="entry name" value="KINESIN_MOTOR_2"/>
    <property type="match status" value="1"/>
</dbReference>
<keyword evidence="3 7" id="KW-0547">Nucleotide-binding</keyword>
<feature type="coiled-coil region" evidence="8">
    <location>
        <begin position="443"/>
        <end position="486"/>
    </location>
</feature>
<dbReference type="GO" id="GO:0005524">
    <property type="term" value="F:ATP binding"/>
    <property type="evidence" value="ECO:0007669"/>
    <property type="project" value="UniProtKB-UniRule"/>
</dbReference>
<accession>A0A6P5EMW8</accession>
<keyword evidence="10" id="KW-1185">Reference proteome</keyword>
<dbReference type="InterPro" id="IPR027640">
    <property type="entry name" value="Kinesin-like_fam"/>
</dbReference>
<dbReference type="GO" id="GO:0003777">
    <property type="term" value="F:microtubule motor activity"/>
    <property type="evidence" value="ECO:0007669"/>
    <property type="project" value="InterPro"/>
</dbReference>
<dbReference type="InterPro" id="IPR001752">
    <property type="entry name" value="Kinesin_motor_dom"/>
</dbReference>
<dbReference type="PANTHER" id="PTHR47972">
    <property type="entry name" value="KINESIN-LIKE PROTEIN KLP-3"/>
    <property type="match status" value="1"/>
</dbReference>
<feature type="binding site" evidence="7">
    <location>
        <begin position="198"/>
        <end position="205"/>
    </location>
    <ligand>
        <name>ATP</name>
        <dbReference type="ChEBI" id="CHEBI:30616"/>
    </ligand>
</feature>
<evidence type="ECO:0000256" key="4">
    <source>
        <dbReference type="ARBA" id="ARBA00022840"/>
    </source>
</evidence>
<keyword evidence="5 8" id="KW-0175">Coiled coil</keyword>
<name>A0A6P5EMW8_ANACO</name>
<keyword evidence="6 7" id="KW-0505">Motor protein</keyword>
<evidence type="ECO:0000256" key="1">
    <source>
        <dbReference type="ARBA" id="ARBA00010899"/>
    </source>
</evidence>
<evidence type="ECO:0000256" key="2">
    <source>
        <dbReference type="ARBA" id="ARBA00022701"/>
    </source>
</evidence>
<evidence type="ECO:0000256" key="6">
    <source>
        <dbReference type="ARBA" id="ARBA00023175"/>
    </source>
</evidence>
<evidence type="ECO:0000256" key="7">
    <source>
        <dbReference type="PROSITE-ProRule" id="PRU00283"/>
    </source>
</evidence>
<dbReference type="RefSeq" id="XP_020082660.1">
    <property type="nucleotide sequence ID" value="XM_020227071.1"/>
</dbReference>
<dbReference type="GO" id="GO:0007018">
    <property type="term" value="P:microtubule-based movement"/>
    <property type="evidence" value="ECO:0007669"/>
    <property type="project" value="InterPro"/>
</dbReference>
<dbReference type="PRINTS" id="PR00380">
    <property type="entry name" value="KINESINHEAVY"/>
</dbReference>
<proteinExistence type="inferred from homology"/>
<evidence type="ECO:0000256" key="3">
    <source>
        <dbReference type="ARBA" id="ARBA00022741"/>
    </source>
</evidence>
<evidence type="ECO:0000256" key="5">
    <source>
        <dbReference type="ARBA" id="ARBA00023054"/>
    </source>
</evidence>
<dbReference type="GO" id="GO:0008017">
    <property type="term" value="F:microtubule binding"/>
    <property type="evidence" value="ECO:0007669"/>
    <property type="project" value="InterPro"/>
</dbReference>
<evidence type="ECO:0000313" key="10">
    <source>
        <dbReference type="Proteomes" id="UP000515123"/>
    </source>
</evidence>
<dbReference type="SUPFAM" id="SSF52540">
    <property type="entry name" value="P-loop containing nucleoside triphosphate hydrolases"/>
    <property type="match status" value="1"/>
</dbReference>
<dbReference type="Gene3D" id="3.40.850.10">
    <property type="entry name" value="Kinesin motor domain"/>
    <property type="match status" value="1"/>
</dbReference>
<reference evidence="10" key="1">
    <citation type="journal article" date="2015" name="Nat. Genet.">
        <title>The pineapple genome and the evolution of CAM photosynthesis.</title>
        <authorList>
            <person name="Ming R."/>
            <person name="VanBuren R."/>
            <person name="Wai C.M."/>
            <person name="Tang H."/>
            <person name="Schatz M.C."/>
            <person name="Bowers J.E."/>
            <person name="Lyons E."/>
            <person name="Wang M.L."/>
            <person name="Chen J."/>
            <person name="Biggers E."/>
            <person name="Zhang J."/>
            <person name="Huang L."/>
            <person name="Zhang L."/>
            <person name="Miao W."/>
            <person name="Zhang J."/>
            <person name="Ye Z."/>
            <person name="Miao C."/>
            <person name="Lin Z."/>
            <person name="Wang H."/>
            <person name="Zhou H."/>
            <person name="Yim W.C."/>
            <person name="Priest H.D."/>
            <person name="Zheng C."/>
            <person name="Woodhouse M."/>
            <person name="Edger P.P."/>
            <person name="Guyot R."/>
            <person name="Guo H.B."/>
            <person name="Guo H."/>
            <person name="Zheng G."/>
            <person name="Singh R."/>
            <person name="Sharma A."/>
            <person name="Min X."/>
            <person name="Zheng Y."/>
            <person name="Lee H."/>
            <person name="Gurtowski J."/>
            <person name="Sedlazeck F.J."/>
            <person name="Harkess A."/>
            <person name="McKain M.R."/>
            <person name="Liao Z."/>
            <person name="Fang J."/>
            <person name="Liu J."/>
            <person name="Zhang X."/>
            <person name="Zhang Q."/>
            <person name="Hu W."/>
            <person name="Qin Y."/>
            <person name="Wang K."/>
            <person name="Chen L.Y."/>
            <person name="Shirley N."/>
            <person name="Lin Y.R."/>
            <person name="Liu L.Y."/>
            <person name="Hernandez A.G."/>
            <person name="Wright C.L."/>
            <person name="Bulone V."/>
            <person name="Tuskan G.A."/>
            <person name="Heath K."/>
            <person name="Zee F."/>
            <person name="Moore P.H."/>
            <person name="Sunkar R."/>
            <person name="Leebens-Mack J.H."/>
            <person name="Mockler T."/>
            <person name="Bennetzen J.L."/>
            <person name="Freeling M."/>
            <person name="Sankoff D."/>
            <person name="Paterson A.H."/>
            <person name="Zhu X."/>
            <person name="Yang X."/>
            <person name="Smith J.A."/>
            <person name="Cushman J.C."/>
            <person name="Paull R.E."/>
            <person name="Yu Q."/>
        </authorList>
    </citation>
    <scope>NUCLEOTIDE SEQUENCE [LARGE SCALE GENOMIC DNA]</scope>
    <source>
        <strain evidence="10">cv. F153</strain>
    </source>
</reference>
<reference evidence="11 12" key="2">
    <citation type="submission" date="2025-04" db="UniProtKB">
        <authorList>
            <consortium name="RefSeq"/>
        </authorList>
    </citation>
    <scope>IDENTIFICATION</scope>
    <source>
        <tissue evidence="11 12">Leaf</tissue>
    </source>
</reference>
<dbReference type="Proteomes" id="UP000515123">
    <property type="component" value="Unplaced"/>
</dbReference>
<dbReference type="InterPro" id="IPR036961">
    <property type="entry name" value="Kinesin_motor_dom_sf"/>
</dbReference>
<protein>
    <submittedName>
        <fullName evidence="11 12">Kinesin-like protein KIN-14B isoform X1</fullName>
    </submittedName>
</protein>
<dbReference type="GO" id="GO:0005874">
    <property type="term" value="C:microtubule"/>
    <property type="evidence" value="ECO:0007669"/>
    <property type="project" value="UniProtKB-KW"/>
</dbReference>
<evidence type="ECO:0000313" key="12">
    <source>
        <dbReference type="RefSeq" id="XP_020082661.1"/>
    </source>
</evidence>
<evidence type="ECO:0000313" key="11">
    <source>
        <dbReference type="RefSeq" id="XP_020082660.1"/>
    </source>
</evidence>
<organism evidence="11">
    <name type="scientific">Ananas comosus</name>
    <name type="common">Pineapple</name>
    <name type="synonym">Ananas ananas</name>
    <dbReference type="NCBI Taxonomy" id="4615"/>
    <lineage>
        <taxon>Eukaryota</taxon>
        <taxon>Viridiplantae</taxon>
        <taxon>Streptophyta</taxon>
        <taxon>Embryophyta</taxon>
        <taxon>Tracheophyta</taxon>
        <taxon>Spermatophyta</taxon>
        <taxon>Magnoliopsida</taxon>
        <taxon>Liliopsida</taxon>
        <taxon>Poales</taxon>
        <taxon>Bromeliaceae</taxon>
        <taxon>Bromelioideae</taxon>
        <taxon>Ananas</taxon>
    </lineage>
</organism>